<dbReference type="OrthoDB" id="2683861at2759"/>
<evidence type="ECO:0000313" key="2">
    <source>
        <dbReference type="EMBL" id="KIY61890.1"/>
    </source>
</evidence>
<reference evidence="2 3" key="1">
    <citation type="journal article" date="2015" name="Fungal Genet. Biol.">
        <title>Evolution of novel wood decay mechanisms in Agaricales revealed by the genome sequences of Fistulina hepatica and Cylindrobasidium torrendii.</title>
        <authorList>
            <person name="Floudas D."/>
            <person name="Held B.W."/>
            <person name="Riley R."/>
            <person name="Nagy L.G."/>
            <person name="Koehler G."/>
            <person name="Ransdell A.S."/>
            <person name="Younus H."/>
            <person name="Chow J."/>
            <person name="Chiniquy J."/>
            <person name="Lipzen A."/>
            <person name="Tritt A."/>
            <person name="Sun H."/>
            <person name="Haridas S."/>
            <person name="LaButti K."/>
            <person name="Ohm R.A."/>
            <person name="Kues U."/>
            <person name="Blanchette R.A."/>
            <person name="Grigoriev I.V."/>
            <person name="Minto R.E."/>
            <person name="Hibbett D.S."/>
        </authorList>
    </citation>
    <scope>NUCLEOTIDE SEQUENCE [LARGE SCALE GENOMIC DNA]</scope>
    <source>
        <strain evidence="2 3">FP15055 ss-10</strain>
    </source>
</reference>
<organism evidence="2 3">
    <name type="scientific">Cylindrobasidium torrendii FP15055 ss-10</name>
    <dbReference type="NCBI Taxonomy" id="1314674"/>
    <lineage>
        <taxon>Eukaryota</taxon>
        <taxon>Fungi</taxon>
        <taxon>Dikarya</taxon>
        <taxon>Basidiomycota</taxon>
        <taxon>Agaricomycotina</taxon>
        <taxon>Agaricomycetes</taxon>
        <taxon>Agaricomycetidae</taxon>
        <taxon>Agaricales</taxon>
        <taxon>Marasmiineae</taxon>
        <taxon>Physalacriaceae</taxon>
        <taxon>Cylindrobasidium</taxon>
    </lineage>
</organism>
<gene>
    <name evidence="2" type="ORF">CYLTODRAFT_476617</name>
</gene>
<dbReference type="AlphaFoldDB" id="A0A0D7AV59"/>
<dbReference type="Proteomes" id="UP000054007">
    <property type="component" value="Unassembled WGS sequence"/>
</dbReference>
<feature type="region of interest" description="Disordered" evidence="1">
    <location>
        <begin position="1"/>
        <end position="49"/>
    </location>
</feature>
<name>A0A0D7AV59_9AGAR</name>
<feature type="compositionally biased region" description="Low complexity" evidence="1">
    <location>
        <begin position="588"/>
        <end position="600"/>
    </location>
</feature>
<feature type="compositionally biased region" description="Polar residues" evidence="1">
    <location>
        <begin position="410"/>
        <end position="422"/>
    </location>
</feature>
<feature type="compositionally biased region" description="Pro residues" evidence="1">
    <location>
        <begin position="601"/>
        <end position="630"/>
    </location>
</feature>
<dbReference type="STRING" id="1314674.A0A0D7AV59"/>
<protein>
    <submittedName>
        <fullName evidence="2">Uncharacterized protein</fullName>
    </submittedName>
</protein>
<sequence>MSRPENHPESLERPGSPVPASAPEHATSSIKQKREKKNKGGRNHEKLPETDFDRCMRLLLSKYRDAFEHAGTGKSPGVRERRKDVLNKVMHEVHFQFDWYFDPRRAQNAVHPPMAGLKPYDPEVPNVVPSGLTPEEDKEYVARDKKLRKCARDKLDYMVTKPKAGQNTHSSTTQAKKEAFDFGAILDPKPVPRSRAAWQEWQVRSDEKERISKIVESEFWKDVECGAEQPAEKVPLVYRQRKTREMFMQLPDDERELWAQAALDDKAVKVEQHKKLTEVHGEPTPEQRQMALERVGEVLSKLMDEALSRAGVHMLAYVYGPMPKDNGALGCLTYCSGRTNDTTPVFFTKKMPDANKQHRARIMRFANLCFTAADIEKARPSSDSPMLSTIQKHTDEIEVGNDHAQDSDDITMSQGPPASTPTGKPMPEQQQRSEKRKRNAGRTSNSRRKARGTKRRVPTSDDEDDSDESDESAAEEGSGDDGEGSEDDEEASGQSEGEDEPQAKRVRISSYEIAQEDRMARNKELLVELGLDKPFFEEPTPPRRAKRTVKSTTSQAGPPRRSLRNARAAQVDTGATPPGSPAPPPAASPAEPIPTSSVLAPSPPAPSPSPPAPPASPPAPSPSPVPPQRPNLPARDLTKAPAAASDVEATLDAIAEANRIAVTAPAWFSYPHEVLRDKDNSLGMEWQSLVAEWTLLDGECRFAQPMLPLPKGTGKAERPIILSAWMKRGYLTKVKGGINATHASMLLLKREDLKAHVTSFNAWWQFLQPDWRAQTSPAAYEGNDFGVLNTRGQTGWVLIIACLWWWGTCLAGEDCSTQAKGDWRRKVADVLLMLRVKVVLIQMLPRNVHMLERWDRHCRCRCAGIIVRLLEQGKEDSSEVWVTSSSFRFRPDIVPEKDNQNQWIDVAPTTRDIGTGRERCRQRGPPQKNAIAFGIGQAYALVCAQRPRIENPKDRTPPVAAHKVILWDAGVPE</sequence>
<feature type="compositionally biased region" description="Basic residues" evidence="1">
    <location>
        <begin position="434"/>
        <end position="457"/>
    </location>
</feature>
<feature type="compositionally biased region" description="Basic and acidic residues" evidence="1">
    <location>
        <begin position="1"/>
        <end position="12"/>
    </location>
</feature>
<evidence type="ECO:0000256" key="1">
    <source>
        <dbReference type="SAM" id="MobiDB-lite"/>
    </source>
</evidence>
<feature type="compositionally biased region" description="Pro residues" evidence="1">
    <location>
        <begin position="578"/>
        <end position="587"/>
    </location>
</feature>
<feature type="region of interest" description="Disordered" evidence="1">
    <location>
        <begin position="403"/>
        <end position="518"/>
    </location>
</feature>
<proteinExistence type="predicted"/>
<feature type="compositionally biased region" description="Basic residues" evidence="1">
    <location>
        <begin position="31"/>
        <end position="41"/>
    </location>
</feature>
<feature type="compositionally biased region" description="Acidic residues" evidence="1">
    <location>
        <begin position="460"/>
        <end position="500"/>
    </location>
</feature>
<accession>A0A0D7AV59</accession>
<evidence type="ECO:0000313" key="3">
    <source>
        <dbReference type="Proteomes" id="UP000054007"/>
    </source>
</evidence>
<keyword evidence="3" id="KW-1185">Reference proteome</keyword>
<feature type="region of interest" description="Disordered" evidence="1">
    <location>
        <begin position="531"/>
        <end position="643"/>
    </location>
</feature>
<dbReference type="EMBL" id="KN880854">
    <property type="protein sequence ID" value="KIY61890.1"/>
    <property type="molecule type" value="Genomic_DNA"/>
</dbReference>